<evidence type="ECO:0000313" key="8">
    <source>
        <dbReference type="EMBL" id="MCB2407518.1"/>
    </source>
</evidence>
<dbReference type="EC" id="4.2.2.29" evidence="7"/>
<keyword evidence="1 7" id="KW-1003">Cell membrane</keyword>
<evidence type="ECO:0000256" key="6">
    <source>
        <dbReference type="ARBA" id="ARBA00023316"/>
    </source>
</evidence>
<dbReference type="PANTHER" id="PTHR30518:SF2">
    <property type="entry name" value="ENDOLYTIC MUREIN TRANSGLYCOSYLASE"/>
    <property type="match status" value="1"/>
</dbReference>
<protein>
    <recommendedName>
        <fullName evidence="7">Endolytic murein transglycosylase</fullName>
        <ecNumber evidence="7">4.2.2.29</ecNumber>
    </recommendedName>
    <alternativeName>
        <fullName evidence="7">Peptidoglycan lytic transglycosylase</fullName>
    </alternativeName>
    <alternativeName>
        <fullName evidence="7">Peptidoglycan polymerization terminase</fullName>
    </alternativeName>
</protein>
<dbReference type="RefSeq" id="WP_226173338.1">
    <property type="nucleotide sequence ID" value="NZ_JAJADR010000001.1"/>
</dbReference>
<comment type="catalytic activity">
    <reaction evidence="7">
        <text>a peptidoglycan chain = a peptidoglycan chain with N-acetyl-1,6-anhydromuramyl-[peptide] at the reducing end + a peptidoglycan chain with N-acetylglucosamine at the non-reducing end.</text>
        <dbReference type="EC" id="4.2.2.29"/>
    </reaction>
</comment>
<dbReference type="Proteomes" id="UP001165296">
    <property type="component" value="Unassembled WGS sequence"/>
</dbReference>
<evidence type="ECO:0000256" key="1">
    <source>
        <dbReference type="ARBA" id="ARBA00022475"/>
    </source>
</evidence>
<proteinExistence type="inferred from homology"/>
<sequence>MTQPISPKSAPLWWRVARVLLVVLLLAGGAVLYQGWLLLWKPNVTASAFGPAYLYIRTGSSYQAVLDSLRKHELLRDPATFERVARWRNYPSQVRPGRYLLTPELGNSALVEKLLHGPQDTVAFTLDAFKYKPQLVRQVARQLEADSGQLRRLLNDNGLLLRRYHLDTTTILTMFLPGAYRLEWNTSAAQFLDSAAAMHHRFWTVQRRQQADSLGLSPTQVHVLASIVQRETSEPTDKPIIAGVYLNRLRTGMRLQADPTLLWAIGNFGVKRVLNKDKLVDSPYNTYKHKGLPPGPITSANRSSLNAVLKPAAHKFYFFCARPDHSGFSDFAETYAQHKQYARKYQHTLDSLKILR</sequence>
<dbReference type="PANTHER" id="PTHR30518">
    <property type="entry name" value="ENDOLYTIC MUREIN TRANSGLYCOSYLASE"/>
    <property type="match status" value="1"/>
</dbReference>
<keyword evidence="5 7" id="KW-0456">Lyase</keyword>
<evidence type="ECO:0000256" key="2">
    <source>
        <dbReference type="ARBA" id="ARBA00022692"/>
    </source>
</evidence>
<dbReference type="InterPro" id="IPR003770">
    <property type="entry name" value="MLTG-like"/>
</dbReference>
<evidence type="ECO:0000256" key="7">
    <source>
        <dbReference type="HAMAP-Rule" id="MF_02065"/>
    </source>
</evidence>
<reference evidence="8" key="1">
    <citation type="submission" date="2021-10" db="EMBL/GenBank/DDBJ databases">
        <authorList>
            <person name="Dean J.D."/>
            <person name="Kim M.K."/>
            <person name="Newey C.N."/>
            <person name="Stoker T.S."/>
            <person name="Thompson D.W."/>
            <person name="Grose J.H."/>
        </authorList>
    </citation>
    <scope>NUCLEOTIDE SEQUENCE</scope>
    <source>
        <strain evidence="8">BT178</strain>
    </source>
</reference>
<keyword evidence="9" id="KW-1185">Reference proteome</keyword>
<dbReference type="Pfam" id="PF02618">
    <property type="entry name" value="YceG"/>
    <property type="match status" value="1"/>
</dbReference>
<keyword evidence="2 7" id="KW-0812">Transmembrane</keyword>
<evidence type="ECO:0000313" key="9">
    <source>
        <dbReference type="Proteomes" id="UP001165296"/>
    </source>
</evidence>
<evidence type="ECO:0000256" key="5">
    <source>
        <dbReference type="ARBA" id="ARBA00023239"/>
    </source>
</evidence>
<keyword evidence="6 7" id="KW-0961">Cell wall biogenesis/degradation</keyword>
<name>A0ABS8AN94_9BACT</name>
<comment type="function">
    <text evidence="7">Functions as a peptidoglycan terminase that cleaves nascent peptidoglycan strands endolytically to terminate their elongation.</text>
</comment>
<feature type="transmembrane region" description="Helical" evidence="7">
    <location>
        <begin position="12"/>
        <end position="33"/>
    </location>
</feature>
<comment type="subcellular location">
    <subcellularLocation>
        <location evidence="7">Cell membrane</location>
        <topology evidence="7">Single-pass membrane protein</topology>
    </subcellularLocation>
</comment>
<dbReference type="Gene3D" id="3.30.1490.480">
    <property type="entry name" value="Endolytic murein transglycosylase"/>
    <property type="match status" value="1"/>
</dbReference>
<keyword evidence="3 7" id="KW-1133">Transmembrane helix</keyword>
<dbReference type="EMBL" id="JAJADR010000001">
    <property type="protein sequence ID" value="MCB2407518.1"/>
    <property type="molecule type" value="Genomic_DNA"/>
</dbReference>
<feature type="site" description="Important for catalytic activity" evidence="7">
    <location>
        <position position="231"/>
    </location>
</feature>
<evidence type="ECO:0000256" key="3">
    <source>
        <dbReference type="ARBA" id="ARBA00022989"/>
    </source>
</evidence>
<gene>
    <name evidence="7 8" type="primary">mltG</name>
    <name evidence="8" type="ORF">LGH74_05980</name>
</gene>
<keyword evidence="4 7" id="KW-0472">Membrane</keyword>
<comment type="caution">
    <text evidence="8">The sequence shown here is derived from an EMBL/GenBank/DDBJ whole genome shotgun (WGS) entry which is preliminary data.</text>
</comment>
<dbReference type="HAMAP" id="MF_02065">
    <property type="entry name" value="MltG"/>
    <property type="match status" value="1"/>
</dbReference>
<organism evidence="8 9">
    <name type="scientific">Hymenobacter lucidus</name>
    <dbReference type="NCBI Taxonomy" id="2880930"/>
    <lineage>
        <taxon>Bacteria</taxon>
        <taxon>Pseudomonadati</taxon>
        <taxon>Bacteroidota</taxon>
        <taxon>Cytophagia</taxon>
        <taxon>Cytophagales</taxon>
        <taxon>Hymenobacteraceae</taxon>
        <taxon>Hymenobacter</taxon>
    </lineage>
</organism>
<evidence type="ECO:0000256" key="4">
    <source>
        <dbReference type="ARBA" id="ARBA00023136"/>
    </source>
</evidence>
<accession>A0ABS8AN94</accession>
<comment type="similarity">
    <text evidence="7">Belongs to the transglycosylase MltG family.</text>
</comment>
<dbReference type="NCBIfam" id="TIGR00247">
    <property type="entry name" value="endolytic transglycosylase MltG"/>
    <property type="match status" value="1"/>
</dbReference>